<gene>
    <name evidence="1" type="primary">26</name>
    <name evidence="1" type="ORF">SEA_TROGGLEHUMPER_26</name>
</gene>
<dbReference type="Proteomes" id="UP001242841">
    <property type="component" value="Segment"/>
</dbReference>
<sequence>MRYVEQGSNVHDFIFEGSTNFCLEKIIGDQESLQIVCETGESVFVDTVEIAHALHGILELEGKKDAVAMMMAVIEECEAS</sequence>
<protein>
    <submittedName>
        <fullName evidence="1">Uncharacterized protein</fullName>
    </submittedName>
</protein>
<accession>A0AAF0K211</accession>
<name>A0AAF0K211_9CAUD</name>
<reference evidence="1" key="1">
    <citation type="submission" date="2023-03" db="EMBL/GenBank/DDBJ databases">
        <authorList>
            <person name="Aguilar E."/>
            <person name="Antigua R."/>
            <person name="Antonino C."/>
            <person name="Bisram R."/>
            <person name="Chen J."/>
            <person name="Davilmar B."/>
            <person name="Del R.K."/>
            <person name="Germosen J."/>
            <person name="Hernandez J."/>
            <person name="Kelloggs L."/>
            <person name="Lema C."/>
            <person name="Li J."/>
            <person name="Melendez A."/>
            <person name="Mohammed I."/>
            <person name="Ryan A."/>
            <person name="Singh S."/>
            <person name="Tariq H."/>
            <person name="Golebiewska U.P."/>
            <person name="Russell D.A."/>
            <person name="Jacobs-Sera D."/>
            <person name="Hatfull G.F."/>
        </authorList>
    </citation>
    <scope>NUCLEOTIDE SEQUENCE</scope>
</reference>
<keyword evidence="2" id="KW-1185">Reference proteome</keyword>
<dbReference type="EMBL" id="OQ709222">
    <property type="protein sequence ID" value="WGH21910.1"/>
    <property type="molecule type" value="Genomic_DNA"/>
</dbReference>
<evidence type="ECO:0000313" key="2">
    <source>
        <dbReference type="Proteomes" id="UP001242841"/>
    </source>
</evidence>
<organism evidence="1 2">
    <name type="scientific">Rhodococcus phage Trogglehumper</name>
    <dbReference type="NCBI Taxonomy" id="3038381"/>
    <lineage>
        <taxon>Viruses</taxon>
        <taxon>Duplodnaviria</taxon>
        <taxon>Heunggongvirae</taxon>
        <taxon>Uroviricota</taxon>
        <taxon>Caudoviricetes</taxon>
        <taxon>Caudoviricetes incertae sedis</taxon>
        <taxon>Trogglehumpervirus</taxon>
        <taxon>Trogglehumpervirus trogglehumper</taxon>
    </lineage>
</organism>
<evidence type="ECO:0000313" key="1">
    <source>
        <dbReference type="EMBL" id="WGH21910.1"/>
    </source>
</evidence>
<proteinExistence type="predicted"/>